<dbReference type="GO" id="GO:0016301">
    <property type="term" value="F:kinase activity"/>
    <property type="evidence" value="ECO:0007669"/>
    <property type="project" value="UniProtKB-KW"/>
</dbReference>
<proteinExistence type="predicted"/>
<dbReference type="InterPro" id="IPR036890">
    <property type="entry name" value="HATPase_C_sf"/>
</dbReference>
<organism evidence="2">
    <name type="scientific">Thermodesulforhabdus norvegica</name>
    <dbReference type="NCBI Taxonomy" id="39841"/>
    <lineage>
        <taxon>Bacteria</taxon>
        <taxon>Pseudomonadati</taxon>
        <taxon>Thermodesulfobacteriota</taxon>
        <taxon>Syntrophobacteria</taxon>
        <taxon>Syntrophobacterales</taxon>
        <taxon>Thermodesulforhabdaceae</taxon>
        <taxon>Thermodesulforhabdus</taxon>
    </lineage>
</organism>
<reference evidence="2" key="1">
    <citation type="journal article" date="2020" name="mSystems">
        <title>Genome- and Community-Level Interaction Insights into Carbon Utilization and Element Cycling Functions of Hydrothermarchaeota in Hydrothermal Sediment.</title>
        <authorList>
            <person name="Zhou Z."/>
            <person name="Liu Y."/>
            <person name="Xu W."/>
            <person name="Pan J."/>
            <person name="Luo Z.H."/>
            <person name="Li M."/>
        </authorList>
    </citation>
    <scope>NUCLEOTIDE SEQUENCE [LARGE SCALE GENOMIC DNA]</scope>
    <source>
        <strain evidence="2">HyVt-19</strain>
    </source>
</reference>
<gene>
    <name evidence="2" type="ORF">ENG14_01365</name>
</gene>
<keyword evidence="2" id="KW-0418">Kinase</keyword>
<dbReference type="EMBL" id="DQZW01000066">
    <property type="protein sequence ID" value="HDL89536.1"/>
    <property type="molecule type" value="Genomic_DNA"/>
</dbReference>
<feature type="domain" description="Histidine kinase" evidence="1">
    <location>
        <begin position="41"/>
        <end position="261"/>
    </location>
</feature>
<sequence>MPKENKNGKKPRWVHPMSQIPEPWILLNYYFSSFKGKLLKGLIHNVNSPIQNISFLIEFALQDLKTIKTSDKLLEYCTARFSTLKKQLVKLTEVLRPIELFERLVYEDRPLTALELSETVRELLLYDLYCKHHVKVNLDVASKASLLFPNSGTLIPVVCQLLDNALTALKTIKADKLTIHITETEIHIIDNGCGFDISNAAQLFEPWISNWPLELLPEEEQSHLGLGLYWTKKIMEAYNGSVAISRNQDTTISTIYLPRSEK</sequence>
<dbReference type="Pfam" id="PF02518">
    <property type="entry name" value="HATPase_c"/>
    <property type="match status" value="1"/>
</dbReference>
<dbReference type="PROSITE" id="PS50109">
    <property type="entry name" value="HIS_KIN"/>
    <property type="match status" value="1"/>
</dbReference>
<dbReference type="AlphaFoldDB" id="A0A7C1AXI2"/>
<keyword evidence="2" id="KW-0808">Transferase</keyword>
<dbReference type="Gene3D" id="3.30.565.10">
    <property type="entry name" value="Histidine kinase-like ATPase, C-terminal domain"/>
    <property type="match status" value="1"/>
</dbReference>
<dbReference type="InterPro" id="IPR003594">
    <property type="entry name" value="HATPase_dom"/>
</dbReference>
<name>A0A7C1AXI2_9BACT</name>
<accession>A0A7C1AXI2</accession>
<dbReference type="SUPFAM" id="SSF55874">
    <property type="entry name" value="ATPase domain of HSP90 chaperone/DNA topoisomerase II/histidine kinase"/>
    <property type="match status" value="1"/>
</dbReference>
<comment type="caution">
    <text evidence="2">The sequence shown here is derived from an EMBL/GenBank/DDBJ whole genome shotgun (WGS) entry which is preliminary data.</text>
</comment>
<evidence type="ECO:0000259" key="1">
    <source>
        <dbReference type="PROSITE" id="PS50109"/>
    </source>
</evidence>
<dbReference type="InterPro" id="IPR005467">
    <property type="entry name" value="His_kinase_dom"/>
</dbReference>
<protein>
    <submittedName>
        <fullName evidence="2">HAMP domain-containing histidine kinase</fullName>
    </submittedName>
</protein>
<evidence type="ECO:0000313" key="2">
    <source>
        <dbReference type="EMBL" id="HDL89536.1"/>
    </source>
</evidence>
<dbReference type="Proteomes" id="UP000886355">
    <property type="component" value="Unassembled WGS sequence"/>
</dbReference>
<dbReference type="SMART" id="SM00387">
    <property type="entry name" value="HATPase_c"/>
    <property type="match status" value="1"/>
</dbReference>